<comment type="similarity">
    <text evidence="1">Belongs to the 'GDSL' lipolytic enzyme family.</text>
</comment>
<keyword evidence="3" id="KW-0732">Signal</keyword>
<dbReference type="CDD" id="cd01821">
    <property type="entry name" value="Rhamnogalacturan_acetylesterase_like"/>
    <property type="match status" value="1"/>
</dbReference>
<dbReference type="PANTHER" id="PTHR43695">
    <property type="entry name" value="PUTATIVE (AFU_ORTHOLOGUE AFUA_2G17250)-RELATED"/>
    <property type="match status" value="1"/>
</dbReference>
<dbReference type="SUPFAM" id="SSF52266">
    <property type="entry name" value="SGNH hydrolase"/>
    <property type="match status" value="1"/>
</dbReference>
<dbReference type="InterPro" id="IPR037459">
    <property type="entry name" value="RhgT-like"/>
</dbReference>
<dbReference type="SUPFAM" id="SSF49785">
    <property type="entry name" value="Galactose-binding domain-like"/>
    <property type="match status" value="1"/>
</dbReference>
<evidence type="ECO:0000256" key="3">
    <source>
        <dbReference type="SAM" id="SignalP"/>
    </source>
</evidence>
<dbReference type="RefSeq" id="WP_133982665.1">
    <property type="nucleotide sequence ID" value="NZ_SOCE01000002.1"/>
</dbReference>
<sequence>MTPRIVAGALALCAGLTFTQPAAAGGLGPAPHPDPALLSHCSGVQPITCTFDVPPGHYDVTVMLGDRHEAARTEVYAEARRLMVASTETGAGELVRRTFTVNVRSPEGQQNGFGGPGTPGLTLTFSGSAPKVSGIGLASAASATPRLFVAGDSTVTDQETPPYTGWGQRLPKWFRHGLSVVNHSGSGESSVSFLAEPAMWAGLQPQLRPGDVVLVQFGHNDKQTTAEQFRANLTEIVRGVRASGASPVLVTPIVRRWFTGSTLNSTGLIVNGLGVDLPAEMRSVAATEAVPLIDLTARSRAVVEGLGPEQAKALYLTREKRDDTHTPEYGATVYADLVAVGLRELGLVGDRYWAD</sequence>
<dbReference type="InterPro" id="IPR013830">
    <property type="entry name" value="SGNH_hydro"/>
</dbReference>
<gene>
    <name evidence="5" type="ORF">EV138_5891</name>
</gene>
<dbReference type="EMBL" id="SOCE01000002">
    <property type="protein sequence ID" value="TDU83427.1"/>
    <property type="molecule type" value="Genomic_DNA"/>
</dbReference>
<keyword evidence="6" id="KW-1185">Reference proteome</keyword>
<dbReference type="Proteomes" id="UP000295151">
    <property type="component" value="Unassembled WGS sequence"/>
</dbReference>
<dbReference type="InterPro" id="IPR036514">
    <property type="entry name" value="SGNH_hydro_sf"/>
</dbReference>
<reference evidence="5 6" key="1">
    <citation type="submission" date="2019-03" db="EMBL/GenBank/DDBJ databases">
        <title>Genomic Encyclopedia of Type Strains, Phase III (KMG-III): the genomes of soil and plant-associated and newly described type strains.</title>
        <authorList>
            <person name="Whitman W."/>
        </authorList>
    </citation>
    <scope>NUCLEOTIDE SEQUENCE [LARGE SCALE GENOMIC DNA]</scope>
    <source>
        <strain evidence="5 6">VKM Ac-2575</strain>
    </source>
</reference>
<evidence type="ECO:0000313" key="6">
    <source>
        <dbReference type="Proteomes" id="UP000295151"/>
    </source>
</evidence>
<proteinExistence type="inferred from homology"/>
<feature type="domain" description="SGNH hydrolase-type esterase" evidence="4">
    <location>
        <begin position="150"/>
        <end position="299"/>
    </location>
</feature>
<feature type="chain" id="PRO_5020503877" evidence="3">
    <location>
        <begin position="25"/>
        <end position="355"/>
    </location>
</feature>
<name>A0A4R7SY53_9ACTN</name>
<dbReference type="InterPro" id="IPR008979">
    <property type="entry name" value="Galactose-bd-like_sf"/>
</dbReference>
<dbReference type="GO" id="GO:0016787">
    <property type="term" value="F:hydrolase activity"/>
    <property type="evidence" value="ECO:0007669"/>
    <property type="project" value="UniProtKB-KW"/>
</dbReference>
<evidence type="ECO:0000259" key="4">
    <source>
        <dbReference type="Pfam" id="PF13472"/>
    </source>
</evidence>
<keyword evidence="2" id="KW-0378">Hydrolase</keyword>
<accession>A0A4R7SY53</accession>
<evidence type="ECO:0000313" key="5">
    <source>
        <dbReference type="EMBL" id="TDU83427.1"/>
    </source>
</evidence>
<dbReference type="AlphaFoldDB" id="A0A4R7SY53"/>
<evidence type="ECO:0000256" key="1">
    <source>
        <dbReference type="ARBA" id="ARBA00008668"/>
    </source>
</evidence>
<evidence type="ECO:0000256" key="2">
    <source>
        <dbReference type="ARBA" id="ARBA00022801"/>
    </source>
</evidence>
<dbReference type="PANTHER" id="PTHR43695:SF1">
    <property type="entry name" value="RHAMNOGALACTURONAN ACETYLESTERASE"/>
    <property type="match status" value="1"/>
</dbReference>
<dbReference type="Gene3D" id="3.40.50.1110">
    <property type="entry name" value="SGNH hydrolase"/>
    <property type="match status" value="1"/>
</dbReference>
<feature type="signal peptide" evidence="3">
    <location>
        <begin position="1"/>
        <end position="24"/>
    </location>
</feature>
<organism evidence="5 6">
    <name type="scientific">Kribbella voronezhensis</name>
    <dbReference type="NCBI Taxonomy" id="2512212"/>
    <lineage>
        <taxon>Bacteria</taxon>
        <taxon>Bacillati</taxon>
        <taxon>Actinomycetota</taxon>
        <taxon>Actinomycetes</taxon>
        <taxon>Propionibacteriales</taxon>
        <taxon>Kribbellaceae</taxon>
        <taxon>Kribbella</taxon>
    </lineage>
</organism>
<dbReference type="Gene3D" id="2.60.120.430">
    <property type="entry name" value="Galactose-binding lectin"/>
    <property type="match status" value="1"/>
</dbReference>
<protein>
    <submittedName>
        <fullName evidence="5">Lysophospholipase L1-like esterase</fullName>
    </submittedName>
</protein>
<dbReference type="Pfam" id="PF13472">
    <property type="entry name" value="Lipase_GDSL_2"/>
    <property type="match status" value="1"/>
</dbReference>
<comment type="caution">
    <text evidence="5">The sequence shown here is derived from an EMBL/GenBank/DDBJ whole genome shotgun (WGS) entry which is preliminary data.</text>
</comment>
<dbReference type="OrthoDB" id="9802318at2"/>